<accession>A0A2N7ATM9</accession>
<dbReference type="EMBL" id="NIPR01000025">
    <property type="protein sequence ID" value="PMD69815.1"/>
    <property type="molecule type" value="Genomic_DNA"/>
</dbReference>
<name>A0A2N7ATM9_9LACO</name>
<reference evidence="2 3" key="1">
    <citation type="submission" date="2017-05" db="EMBL/GenBank/DDBJ databases">
        <title>Lactobacillus nurukis nov., sp. nov., isolated from nuruk.</title>
        <authorList>
            <person name="Kim S.-J."/>
        </authorList>
    </citation>
    <scope>NUCLEOTIDE SEQUENCE [LARGE SCALE GENOMIC DNA]</scope>
    <source>
        <strain evidence="2 3">SYF10-1a</strain>
    </source>
</reference>
<keyword evidence="1" id="KW-0472">Membrane</keyword>
<feature type="transmembrane region" description="Helical" evidence="1">
    <location>
        <begin position="61"/>
        <end position="84"/>
    </location>
</feature>
<protein>
    <recommendedName>
        <fullName evidence="4">DUF2975 domain-containing protein</fullName>
    </recommendedName>
</protein>
<keyword evidence="1" id="KW-0812">Transmembrane</keyword>
<feature type="transmembrane region" description="Helical" evidence="1">
    <location>
        <begin position="105"/>
        <end position="125"/>
    </location>
</feature>
<dbReference type="Proteomes" id="UP000235649">
    <property type="component" value="Unassembled WGS sequence"/>
</dbReference>
<organism evidence="2 3">
    <name type="scientific">Companilactobacillus nuruki</name>
    <dbReference type="NCBI Taxonomy" id="1993540"/>
    <lineage>
        <taxon>Bacteria</taxon>
        <taxon>Bacillati</taxon>
        <taxon>Bacillota</taxon>
        <taxon>Bacilli</taxon>
        <taxon>Lactobacillales</taxon>
        <taxon>Lactobacillaceae</taxon>
        <taxon>Companilactobacillus</taxon>
    </lineage>
</organism>
<dbReference type="AlphaFoldDB" id="A0A2N7ATM9"/>
<evidence type="ECO:0008006" key="4">
    <source>
        <dbReference type="Google" id="ProtNLM"/>
    </source>
</evidence>
<keyword evidence="1" id="KW-1133">Transmembrane helix</keyword>
<evidence type="ECO:0000313" key="2">
    <source>
        <dbReference type="EMBL" id="PMD69815.1"/>
    </source>
</evidence>
<keyword evidence="3" id="KW-1185">Reference proteome</keyword>
<feature type="transmembrane region" description="Helical" evidence="1">
    <location>
        <begin position="12"/>
        <end position="41"/>
    </location>
</feature>
<comment type="caution">
    <text evidence="2">The sequence shown here is derived from an EMBL/GenBank/DDBJ whole genome shotgun (WGS) entry which is preliminary data.</text>
</comment>
<dbReference type="OrthoDB" id="2322757at2"/>
<proteinExistence type="predicted"/>
<sequence>MKSLNSLVLKGLSILTIIAQTLFTLGGISVVFAAIMMFIVSGNDKSEFYRYVLEPGNLTKGSLVLGCINAVIIFICLIITMSSLRKIVNNINQRNFFVQSNLTNIKIMLISIIIFTAANIISMFIFANGTGRSISNIFANSWSQIGVYVIFLAILYTVYLVFKYGVDLQKDSNTVI</sequence>
<evidence type="ECO:0000256" key="1">
    <source>
        <dbReference type="SAM" id="Phobius"/>
    </source>
</evidence>
<feature type="transmembrane region" description="Helical" evidence="1">
    <location>
        <begin position="145"/>
        <end position="162"/>
    </location>
</feature>
<evidence type="ECO:0000313" key="3">
    <source>
        <dbReference type="Proteomes" id="UP000235649"/>
    </source>
</evidence>
<dbReference type="RefSeq" id="WP_102196347.1">
    <property type="nucleotide sequence ID" value="NZ_NIPR01000025.1"/>
</dbReference>
<gene>
    <name evidence="2" type="ORF">CBP76_07830</name>
</gene>